<comment type="catalytic activity">
    <reaction evidence="35">
        <text>1-octadecanoyl-2-(5Z,8Z,11Z,14Z-eicosatetraenoyl)-sn-glycero-3-phosphate + H2O = 1-octadecanoyl-sn-glycero-3-phosphate + (5Z,8Z,11Z,14Z)-eicosatetraenoate + H(+)</text>
        <dbReference type="Rhea" id="RHEA:40451"/>
        <dbReference type="ChEBI" id="CHEBI:15377"/>
        <dbReference type="ChEBI" id="CHEBI:15378"/>
        <dbReference type="ChEBI" id="CHEBI:32395"/>
        <dbReference type="ChEBI" id="CHEBI:74565"/>
        <dbReference type="ChEBI" id="CHEBI:77091"/>
    </reaction>
    <physiologicalReaction direction="left-to-right" evidence="35">
        <dbReference type="Rhea" id="RHEA:40452"/>
    </physiologicalReaction>
</comment>
<evidence type="ECO:0000256" key="14">
    <source>
        <dbReference type="ARBA" id="ARBA00022801"/>
    </source>
</evidence>
<evidence type="ECO:0000256" key="29">
    <source>
        <dbReference type="ARBA" id="ARBA00047381"/>
    </source>
</evidence>
<evidence type="ECO:0000256" key="22">
    <source>
        <dbReference type="ARBA" id="ARBA00025707"/>
    </source>
</evidence>
<dbReference type="InterPro" id="IPR035892">
    <property type="entry name" value="C2_domain_sf"/>
</dbReference>
<evidence type="ECO:0000256" key="18">
    <source>
        <dbReference type="ARBA" id="ARBA00023160"/>
    </source>
</evidence>
<evidence type="ECO:0000256" key="5">
    <source>
        <dbReference type="ARBA" id="ARBA00013278"/>
    </source>
</evidence>
<comment type="similarity">
    <text evidence="4">Belongs to the MCTP family.</text>
</comment>
<evidence type="ECO:0000256" key="31">
    <source>
        <dbReference type="ARBA" id="ARBA00048049"/>
    </source>
</evidence>
<keyword evidence="18" id="KW-0275">Fatty acid biosynthesis</keyword>
<reference evidence="45 46" key="1">
    <citation type="submission" date="2018-10" db="EMBL/GenBank/DDBJ databases">
        <authorList>
            <person name="Ekblom R."/>
            <person name="Jareborg N."/>
        </authorList>
    </citation>
    <scope>NUCLEOTIDE SEQUENCE [LARGE SCALE GENOMIC DNA]</scope>
    <source>
        <tissue evidence="45">Muscle</tissue>
    </source>
</reference>
<keyword evidence="18" id="KW-0276">Fatty acid metabolism</keyword>
<evidence type="ECO:0000256" key="30">
    <source>
        <dbReference type="ARBA" id="ARBA00047406"/>
    </source>
</evidence>
<sequence>MERLTTRGPPGHPHQGEASACWRLTVRVLEARNLGWTDLLSEADSYVTLELPTVPGTKFKTKTITNSSHPVWNETFSFLIQSQVKNVLELNVYDEDSVTEDDACFKVLYDVSEVLPGQLLQKTFSLQPQGQEELDVEFKLEKTSDSPENLITND</sequence>
<dbReference type="EMBL" id="CYRY02021071">
    <property type="protein sequence ID" value="VCW97238.1"/>
    <property type="molecule type" value="Genomic_DNA"/>
</dbReference>
<comment type="subcellular location">
    <subcellularLocation>
        <location evidence="1">Cytoplasm</location>
    </subcellularLocation>
</comment>
<dbReference type="PANTHER" id="PTHR45911:SF4">
    <property type="entry name" value="MULTIPLE C2 AND TRANSMEMBRANE DOMAIN-CONTAINING PROTEIN"/>
    <property type="match status" value="1"/>
</dbReference>
<evidence type="ECO:0000256" key="15">
    <source>
        <dbReference type="ARBA" id="ARBA00022837"/>
    </source>
</evidence>
<comment type="catalytic activity">
    <reaction evidence="34">
        <text>1-hexadecanoyl-2-(5Z,8Z,11Z,14Z-eicosatetraenoyl)-sn-glycero-3-phosphocholine + H2O = 1-hexadecanoyl-sn-glycero-3-phosphocholine + (5Z,8Z,11Z,14Z)-eicosatetraenoate + H(+)</text>
        <dbReference type="Rhea" id="RHEA:40427"/>
        <dbReference type="ChEBI" id="CHEBI:15377"/>
        <dbReference type="ChEBI" id="CHEBI:15378"/>
        <dbReference type="ChEBI" id="CHEBI:32395"/>
        <dbReference type="ChEBI" id="CHEBI:72998"/>
        <dbReference type="ChEBI" id="CHEBI:73003"/>
    </reaction>
    <physiologicalReaction direction="left-to-right" evidence="34">
        <dbReference type="Rhea" id="RHEA:40428"/>
    </physiologicalReaction>
</comment>
<evidence type="ECO:0000256" key="27">
    <source>
        <dbReference type="ARBA" id="ARBA00037925"/>
    </source>
</evidence>
<evidence type="ECO:0000259" key="44">
    <source>
        <dbReference type="PROSITE" id="PS50004"/>
    </source>
</evidence>
<keyword evidence="46" id="KW-1185">Reference proteome</keyword>
<dbReference type="GO" id="GO:0009395">
    <property type="term" value="P:phospholipid catabolic process"/>
    <property type="evidence" value="ECO:0007669"/>
    <property type="project" value="UniProtKB-KW"/>
</dbReference>
<comment type="catalytic activity">
    <reaction evidence="24">
        <text>1-octadecanoyl-2-(9Z,12Z,15Z-octadecatrienoyl)-sn-glycero-3-phosphocholine + H2O = (9Z,12Z,15Z)-octadecatrienoate + 1-octadecanoyl-sn-glycero-3-phosphocholine + H(+)</text>
        <dbReference type="Rhea" id="RHEA:41307"/>
        <dbReference type="ChEBI" id="CHEBI:15377"/>
        <dbReference type="ChEBI" id="CHEBI:15378"/>
        <dbReference type="ChEBI" id="CHEBI:32387"/>
        <dbReference type="ChEBI" id="CHEBI:73858"/>
        <dbReference type="ChEBI" id="CHEBI:78022"/>
    </reaction>
    <physiologicalReaction direction="left-to-right" evidence="24">
        <dbReference type="Rhea" id="RHEA:41308"/>
    </physiologicalReaction>
</comment>
<keyword evidence="7" id="KW-0644">Prostaglandin metabolism</keyword>
<comment type="catalytic activity">
    <reaction evidence="38">
        <text>1,2-di-(5Z,8Z,11Z,14Z-eicosatetraenoyl)-sn-glycero-3-phosphocholine + H2O = 1-(5Z,8Z,11Z,14Z-eicosatetraenoyl)-sn-glycero-3-phosphocholine + (5Z,8Z,11Z,14Z)-eicosatetraenoate + H(+)</text>
        <dbReference type="Rhea" id="RHEA:41075"/>
        <dbReference type="ChEBI" id="CHEBI:15377"/>
        <dbReference type="ChEBI" id="CHEBI:15378"/>
        <dbReference type="ChEBI" id="CHEBI:32395"/>
        <dbReference type="ChEBI" id="CHEBI:60657"/>
        <dbReference type="ChEBI" id="CHEBI:74344"/>
    </reaction>
    <physiologicalReaction direction="left-to-right" evidence="38">
        <dbReference type="Rhea" id="RHEA:41076"/>
    </physiologicalReaction>
</comment>
<dbReference type="GO" id="GO:0006071">
    <property type="term" value="P:glycerol metabolic process"/>
    <property type="evidence" value="ECO:0007669"/>
    <property type="project" value="UniProtKB-KW"/>
</dbReference>
<comment type="catalytic activity">
    <reaction evidence="23">
        <text>1-octadecanoyl-2-(5Z,8Z,11Z,14Z-eicosatetraenoyl)-sn-glycero-3-phosphocholine + glycerol = 1-(5Z,8Z,11Z,14Z-eicosatetraenoyl)-glycerol + 1-octadecanoyl-sn-glycero-3-phosphocholine</text>
        <dbReference type="Rhea" id="RHEA:41099"/>
        <dbReference type="ChEBI" id="CHEBI:17754"/>
        <dbReference type="ChEBI" id="CHEBI:73858"/>
        <dbReference type="ChEBI" id="CHEBI:74965"/>
        <dbReference type="ChEBI" id="CHEBI:75612"/>
    </reaction>
    <physiologicalReaction direction="left-to-right" evidence="23">
        <dbReference type="Rhea" id="RHEA:41100"/>
    </physiologicalReaction>
</comment>
<keyword evidence="10" id="KW-0595">Phospholipid degradation</keyword>
<comment type="pathway">
    <text evidence="27">Membrane lipid metabolism; glycerophospholipid metabolism.</text>
</comment>
<evidence type="ECO:0000256" key="8">
    <source>
        <dbReference type="ARBA" id="ARBA00022516"/>
    </source>
</evidence>
<evidence type="ECO:0000256" key="24">
    <source>
        <dbReference type="ARBA" id="ARBA00036797"/>
    </source>
</evidence>
<dbReference type="FunFam" id="2.60.40.150:FF:000030">
    <property type="entry name" value="Phospholipase A2"/>
    <property type="match status" value="1"/>
</dbReference>
<evidence type="ECO:0000256" key="36">
    <source>
        <dbReference type="ARBA" id="ARBA00048454"/>
    </source>
</evidence>
<dbReference type="GO" id="GO:0005737">
    <property type="term" value="C:cytoplasm"/>
    <property type="evidence" value="ECO:0007669"/>
    <property type="project" value="UniProtKB-SubCell"/>
</dbReference>
<comment type="pathway">
    <text evidence="3">Lipid metabolism; leukotriene B4 biosynthesis.</text>
</comment>
<evidence type="ECO:0000256" key="38">
    <source>
        <dbReference type="ARBA" id="ARBA00048849"/>
    </source>
</evidence>
<comment type="catalytic activity">
    <reaction evidence="30">
        <text>1-(5Z,8Z,11Z,14Z-eicosatetraenoyl)-2-hexadecanoyl-sn-glycero-3-phosphocholine + H2O = 1-(5Z,8Z,11Z,14Z-eicosatetraenoyl)-sn-glycero-3-phosphocholine + hexadecanoate + H(+)</text>
        <dbReference type="Rhea" id="RHEA:41071"/>
        <dbReference type="ChEBI" id="CHEBI:7896"/>
        <dbReference type="ChEBI" id="CHEBI:15377"/>
        <dbReference type="ChEBI" id="CHEBI:15378"/>
        <dbReference type="ChEBI" id="CHEBI:74344"/>
        <dbReference type="ChEBI" id="CHEBI:77694"/>
    </reaction>
    <physiologicalReaction direction="left-to-right" evidence="30">
        <dbReference type="Rhea" id="RHEA:41072"/>
    </physiologicalReaction>
</comment>
<evidence type="ECO:0000256" key="16">
    <source>
        <dbReference type="ARBA" id="ARBA00022963"/>
    </source>
</evidence>
<accession>A0A9X9Q1X2</accession>
<evidence type="ECO:0000256" key="7">
    <source>
        <dbReference type="ARBA" id="ARBA00022501"/>
    </source>
</evidence>
<comment type="catalytic activity">
    <reaction evidence="33">
        <text>2-(prostaglandin E2)-sn-glycero-3-phosphoethanolamine + H2O = sn-glycero-3-phosphoethanolamine + prostaglandin E2 + H(+)</text>
        <dbReference type="Rhea" id="RHEA:53704"/>
        <dbReference type="ChEBI" id="CHEBI:15377"/>
        <dbReference type="ChEBI" id="CHEBI:15378"/>
        <dbReference type="ChEBI" id="CHEBI:137581"/>
        <dbReference type="ChEBI" id="CHEBI:143890"/>
        <dbReference type="ChEBI" id="CHEBI:606564"/>
    </reaction>
    <physiologicalReaction direction="left-to-right" evidence="33">
        <dbReference type="Rhea" id="RHEA:53705"/>
    </physiologicalReaction>
</comment>
<evidence type="ECO:0000256" key="23">
    <source>
        <dbReference type="ARBA" id="ARBA00035999"/>
    </source>
</evidence>
<evidence type="ECO:0000256" key="39">
    <source>
        <dbReference type="ARBA" id="ARBA00048903"/>
    </source>
</evidence>
<evidence type="ECO:0000256" key="11">
    <source>
        <dbReference type="ARBA" id="ARBA00022723"/>
    </source>
</evidence>
<comment type="catalytic activity">
    <reaction evidence="37">
        <text>2-[(15S)-hydroxy-(5Z,8Z,11Z,13E)-eicosatetraenoyl]-sn-glycero-3-phosphocholine + H2O = (15S)-hydroxy-(5Z,8Z,11Z,13E)-eicosatetraenoate + sn-glycerol 3-phosphocholine + H(+)</text>
        <dbReference type="Rhea" id="RHEA:53700"/>
        <dbReference type="ChEBI" id="CHEBI:15377"/>
        <dbReference type="ChEBI" id="CHEBI:15378"/>
        <dbReference type="ChEBI" id="CHEBI:16870"/>
        <dbReference type="ChEBI" id="CHEBI:57409"/>
        <dbReference type="ChEBI" id="CHEBI:137584"/>
    </reaction>
    <physiologicalReaction direction="left-to-right" evidence="37">
        <dbReference type="Rhea" id="RHEA:53701"/>
    </physiologicalReaction>
</comment>
<gene>
    <name evidence="45" type="ORF">BN2614_LOCUS3</name>
</gene>
<evidence type="ECO:0000256" key="2">
    <source>
        <dbReference type="ARBA" id="ARBA00004702"/>
    </source>
</evidence>
<evidence type="ECO:0000256" key="10">
    <source>
        <dbReference type="ARBA" id="ARBA00022668"/>
    </source>
</evidence>
<comment type="pathway">
    <text evidence="22">Phospholipid metabolism.</text>
</comment>
<keyword evidence="12" id="KW-0434">Leukotriene biosynthesis</keyword>
<comment type="catalytic activity">
    <reaction evidence="36">
        <text>a 1-acyl-sn-glycero-3-phosphocholine + H2O = sn-glycerol 3-phosphocholine + a fatty acid + H(+)</text>
        <dbReference type="Rhea" id="RHEA:15177"/>
        <dbReference type="ChEBI" id="CHEBI:15377"/>
        <dbReference type="ChEBI" id="CHEBI:15378"/>
        <dbReference type="ChEBI" id="CHEBI:16870"/>
        <dbReference type="ChEBI" id="CHEBI:28868"/>
        <dbReference type="ChEBI" id="CHEBI:58168"/>
        <dbReference type="EC" id="3.1.1.5"/>
    </reaction>
    <physiologicalReaction direction="left-to-right" evidence="36">
        <dbReference type="Rhea" id="RHEA:15178"/>
    </physiologicalReaction>
</comment>
<dbReference type="CDD" id="cd04036">
    <property type="entry name" value="C2_cPLA2"/>
    <property type="match status" value="1"/>
</dbReference>
<comment type="caution">
    <text evidence="45">The sequence shown here is derived from an EMBL/GenBank/DDBJ whole genome shotgun (WGS) entry which is preliminary data.</text>
</comment>
<keyword evidence="19" id="KW-1208">Phospholipid metabolism</keyword>
<evidence type="ECO:0000256" key="6">
    <source>
        <dbReference type="ARBA" id="ARBA00022490"/>
    </source>
</evidence>
<comment type="subunit">
    <text evidence="28">Interacts with KAT5.</text>
</comment>
<keyword evidence="9" id="KW-0643">Prostaglandin biosynthesis</keyword>
<comment type="catalytic activity">
    <reaction evidence="40">
        <text>1,2-di-(9Z-octadecenoyl)-sn-glycero-3-phospho-(1'-sn-glycerol) + H2O = 1-(9Z-octadecenoyl)-sn-glycero-3-phospho-(1'-sn-glycerol) + (9Z)-octadecenoate + H(+)</text>
        <dbReference type="Rhea" id="RHEA:41123"/>
        <dbReference type="ChEBI" id="CHEBI:15377"/>
        <dbReference type="ChEBI" id="CHEBI:15378"/>
        <dbReference type="ChEBI" id="CHEBI:30823"/>
        <dbReference type="ChEBI" id="CHEBI:72828"/>
        <dbReference type="ChEBI" id="CHEBI:75163"/>
    </reaction>
    <physiologicalReaction direction="left-to-right" evidence="40">
        <dbReference type="Rhea" id="RHEA:41124"/>
    </physiologicalReaction>
</comment>
<feature type="domain" description="C2" evidence="44">
    <location>
        <begin position="5"/>
        <end position="124"/>
    </location>
</feature>
<evidence type="ECO:0000256" key="13">
    <source>
        <dbReference type="ARBA" id="ARBA00022798"/>
    </source>
</evidence>
<evidence type="ECO:0000256" key="35">
    <source>
        <dbReference type="ARBA" id="ARBA00048446"/>
    </source>
</evidence>
<keyword evidence="11" id="KW-0479">Metal-binding</keyword>
<evidence type="ECO:0000256" key="41">
    <source>
        <dbReference type="ARBA" id="ARBA00049468"/>
    </source>
</evidence>
<evidence type="ECO:0000256" key="17">
    <source>
        <dbReference type="ARBA" id="ARBA00023098"/>
    </source>
</evidence>
<protein>
    <recommendedName>
        <fullName evidence="5">phospholipase A2</fullName>
        <ecNumber evidence="5">3.1.1.4</ecNumber>
    </recommendedName>
</protein>
<feature type="non-terminal residue" evidence="45">
    <location>
        <position position="154"/>
    </location>
</feature>
<comment type="catalytic activity">
    <reaction evidence="31">
        <text>a 1-O-alkyl-2-acyl-sn-glycero-3-phosphocholine + H2O = a 1-O-alkyl-sn-glycero-3-phosphocholine + a fatty acid + H(+)</text>
        <dbReference type="Rhea" id="RHEA:36231"/>
        <dbReference type="ChEBI" id="CHEBI:15377"/>
        <dbReference type="ChEBI" id="CHEBI:15378"/>
        <dbReference type="ChEBI" id="CHEBI:28868"/>
        <dbReference type="ChEBI" id="CHEBI:30909"/>
        <dbReference type="ChEBI" id="CHEBI:36702"/>
        <dbReference type="EC" id="3.1.1.4"/>
    </reaction>
    <physiologicalReaction direction="left-to-right" evidence="31">
        <dbReference type="Rhea" id="RHEA:36232"/>
    </physiologicalReaction>
</comment>
<dbReference type="PANTHER" id="PTHR45911">
    <property type="entry name" value="C2 DOMAIN-CONTAINING PROTEIN"/>
    <property type="match status" value="1"/>
</dbReference>
<dbReference type="PROSITE" id="PS50004">
    <property type="entry name" value="C2"/>
    <property type="match status" value="1"/>
</dbReference>
<dbReference type="GO" id="GO:0019370">
    <property type="term" value="P:leukotriene biosynthetic process"/>
    <property type="evidence" value="ECO:0007669"/>
    <property type="project" value="UniProtKB-KW"/>
</dbReference>
<evidence type="ECO:0000256" key="42">
    <source>
        <dbReference type="ARBA" id="ARBA00049471"/>
    </source>
</evidence>
<keyword evidence="13" id="KW-0319">Glycerol metabolism</keyword>
<evidence type="ECO:0000256" key="20">
    <source>
        <dbReference type="ARBA" id="ARBA00023408"/>
    </source>
</evidence>
<comment type="catalytic activity">
    <reaction evidence="20">
        <text>1-hexadecanoyl-2-(9Z,12Z-octadecadienoyl)-sn-glycero-3-phosphocholine + H2O = (9Z,12Z)-octadecadienoate + 1-hexadecanoyl-sn-glycero-3-phosphocholine + H(+)</text>
        <dbReference type="Rhea" id="RHEA:40811"/>
        <dbReference type="ChEBI" id="CHEBI:15377"/>
        <dbReference type="ChEBI" id="CHEBI:15378"/>
        <dbReference type="ChEBI" id="CHEBI:30245"/>
        <dbReference type="ChEBI" id="CHEBI:72998"/>
        <dbReference type="ChEBI" id="CHEBI:73002"/>
    </reaction>
    <physiologicalReaction direction="left-to-right" evidence="20">
        <dbReference type="Rhea" id="RHEA:40812"/>
    </physiologicalReaction>
</comment>
<dbReference type="SUPFAM" id="SSF49562">
    <property type="entry name" value="C2 domain (Calcium/lipid-binding domain, CaLB)"/>
    <property type="match status" value="1"/>
</dbReference>
<comment type="catalytic activity">
    <reaction evidence="21">
        <text>a 1,2-diacyl-sn-glycero-3-phosphocholine + H2O = a 1-acyl-sn-glycero-3-phosphocholine + a fatty acid + H(+)</text>
        <dbReference type="Rhea" id="RHEA:15801"/>
        <dbReference type="ChEBI" id="CHEBI:15377"/>
        <dbReference type="ChEBI" id="CHEBI:15378"/>
        <dbReference type="ChEBI" id="CHEBI:28868"/>
        <dbReference type="ChEBI" id="CHEBI:57643"/>
        <dbReference type="ChEBI" id="CHEBI:58168"/>
        <dbReference type="EC" id="3.1.1.4"/>
    </reaction>
    <physiologicalReaction direction="left-to-right" evidence="21">
        <dbReference type="Rhea" id="RHEA:15802"/>
    </physiologicalReaction>
</comment>
<dbReference type="Proteomes" id="UP000269945">
    <property type="component" value="Unassembled WGS sequence"/>
</dbReference>
<dbReference type="Pfam" id="PF00168">
    <property type="entry name" value="C2"/>
    <property type="match status" value="1"/>
</dbReference>
<evidence type="ECO:0000256" key="19">
    <source>
        <dbReference type="ARBA" id="ARBA00023264"/>
    </source>
</evidence>
<keyword evidence="14" id="KW-0378">Hydrolase</keyword>
<name>A0A9X9Q1X2_GULGU</name>
<dbReference type="EC" id="3.1.1.4" evidence="5"/>
<evidence type="ECO:0000256" key="37">
    <source>
        <dbReference type="ARBA" id="ARBA00048533"/>
    </source>
</evidence>
<comment type="catalytic activity">
    <reaction evidence="32">
        <text>2-[(11R)-hydroxy-(5Z,8Z,12E,14Z)-eicosatetraenoyl]-sn-glycero-3-phosphocholine + H2O = (11R)-hydroxy-(5Z,8Z,12E,14Z)-eicosatetraenoate + sn-glycerol 3-phosphocholine + H(+)</text>
        <dbReference type="Rhea" id="RHEA:53688"/>
        <dbReference type="ChEBI" id="CHEBI:15377"/>
        <dbReference type="ChEBI" id="CHEBI:15378"/>
        <dbReference type="ChEBI" id="CHEBI:16870"/>
        <dbReference type="ChEBI" id="CHEBI:78836"/>
        <dbReference type="ChEBI" id="CHEBI:137582"/>
    </reaction>
    <physiologicalReaction direction="left-to-right" evidence="32">
        <dbReference type="Rhea" id="RHEA:53689"/>
    </physiologicalReaction>
</comment>
<comment type="catalytic activity">
    <reaction evidence="29">
        <text>2-[(15R)-hydroxy-(5Z,8Z,11Z,13E)-eicosatetraenoyl]-sn-glycero-3-phosphocholine + H2O = (15R)-hydroxy-(5Z,8Z,11Z,13E)-eicosatetraenoate + sn-glycerol 3-phosphocholine + H(+)</text>
        <dbReference type="Rhea" id="RHEA:53696"/>
        <dbReference type="ChEBI" id="CHEBI:15377"/>
        <dbReference type="ChEBI" id="CHEBI:15378"/>
        <dbReference type="ChEBI" id="CHEBI:16870"/>
        <dbReference type="ChEBI" id="CHEBI:78837"/>
        <dbReference type="ChEBI" id="CHEBI:137583"/>
    </reaction>
    <physiologicalReaction direction="left-to-right" evidence="29">
        <dbReference type="Rhea" id="RHEA:53697"/>
    </physiologicalReaction>
</comment>
<evidence type="ECO:0000256" key="40">
    <source>
        <dbReference type="ARBA" id="ARBA00049162"/>
    </source>
</evidence>
<dbReference type="GO" id="GO:0004622">
    <property type="term" value="F:phosphatidylcholine lysophospholipase activity"/>
    <property type="evidence" value="ECO:0007669"/>
    <property type="project" value="UniProtKB-EC"/>
</dbReference>
<evidence type="ECO:0000313" key="45">
    <source>
        <dbReference type="EMBL" id="VCW97238.1"/>
    </source>
</evidence>
<dbReference type="GO" id="GO:0005509">
    <property type="term" value="F:calcium ion binding"/>
    <property type="evidence" value="ECO:0007669"/>
    <property type="project" value="InterPro"/>
</dbReference>
<dbReference type="GO" id="GO:0001516">
    <property type="term" value="P:prostaglandin biosynthetic process"/>
    <property type="evidence" value="ECO:0007669"/>
    <property type="project" value="UniProtKB-KW"/>
</dbReference>
<dbReference type="SMART" id="SM00239">
    <property type="entry name" value="C2"/>
    <property type="match status" value="1"/>
</dbReference>
<evidence type="ECO:0000256" key="9">
    <source>
        <dbReference type="ARBA" id="ARBA00022585"/>
    </source>
</evidence>
<evidence type="ECO:0000256" key="21">
    <source>
        <dbReference type="ARBA" id="ARBA00023422"/>
    </source>
</evidence>
<keyword evidence="17" id="KW-0443">Lipid metabolism</keyword>
<comment type="pathway">
    <text evidence="26">Lipid metabolism; arachidonate metabolism.</text>
</comment>
<dbReference type="InterPro" id="IPR000008">
    <property type="entry name" value="C2_dom"/>
</dbReference>
<dbReference type="AlphaFoldDB" id="A0A9X9Q1X2"/>
<evidence type="ECO:0000256" key="34">
    <source>
        <dbReference type="ARBA" id="ARBA00048373"/>
    </source>
</evidence>
<comment type="pathway">
    <text evidence="2">Lipid metabolism; prostaglandin biosynthesis.</text>
</comment>
<comment type="catalytic activity">
    <reaction evidence="43">
        <text>2-(prostaglandin E2)-sn-glycero-3-phosphocholine + H2O = prostaglandin E2 + sn-glycerol 3-phosphocholine + H(+)</text>
        <dbReference type="Rhea" id="RHEA:53692"/>
        <dbReference type="ChEBI" id="CHEBI:15377"/>
        <dbReference type="ChEBI" id="CHEBI:15378"/>
        <dbReference type="ChEBI" id="CHEBI:16870"/>
        <dbReference type="ChEBI" id="CHEBI:137585"/>
        <dbReference type="ChEBI" id="CHEBI:606564"/>
    </reaction>
    <physiologicalReaction direction="left-to-right" evidence="43">
        <dbReference type="Rhea" id="RHEA:53693"/>
    </physiologicalReaction>
</comment>
<dbReference type="Gene3D" id="2.60.40.150">
    <property type="entry name" value="C2 domain"/>
    <property type="match status" value="1"/>
</dbReference>
<comment type="catalytic activity">
    <reaction evidence="39">
        <text>1-O-hexadecyl-2-(5Z,8Z,11Z,14Z)-eicosatetraenoyl-sn-glycero-3-phosphocholine + H2O = 1-O-hexadecyl-sn-glycero-3-phosphocholine + (5Z,8Z,11Z,14Z)-eicosatetraenoate + H(+)</text>
        <dbReference type="Rhea" id="RHEA:41067"/>
        <dbReference type="ChEBI" id="CHEBI:15377"/>
        <dbReference type="ChEBI" id="CHEBI:15378"/>
        <dbReference type="ChEBI" id="CHEBI:32395"/>
        <dbReference type="ChEBI" id="CHEBI:55430"/>
        <dbReference type="ChEBI" id="CHEBI:64496"/>
    </reaction>
    <physiologicalReaction direction="left-to-right" evidence="39">
        <dbReference type="Rhea" id="RHEA:41068"/>
    </physiologicalReaction>
</comment>
<dbReference type="GO" id="GO:0016020">
    <property type="term" value="C:membrane"/>
    <property type="evidence" value="ECO:0007669"/>
    <property type="project" value="TreeGrafter"/>
</dbReference>
<dbReference type="GO" id="GO:0004623">
    <property type="term" value="F:phospholipase A2 activity"/>
    <property type="evidence" value="ECO:0007669"/>
    <property type="project" value="UniProtKB-EC"/>
</dbReference>
<evidence type="ECO:0000313" key="46">
    <source>
        <dbReference type="Proteomes" id="UP000269945"/>
    </source>
</evidence>
<comment type="catalytic activity">
    <reaction evidence="25">
        <text>1-octadecanoyl-2-(9Z,12Z,15Z-octadecatrienoyl)-sn-glycero-3-phosphocholine + glycerol = 1-(9Z,12Z,15Z-octadecatrienoyl)-glycerol + 1-octadecanoyl-sn-glycero-3-phosphocholine</text>
        <dbReference type="Rhea" id="RHEA:41087"/>
        <dbReference type="ChEBI" id="CHEBI:17754"/>
        <dbReference type="ChEBI" id="CHEBI:73858"/>
        <dbReference type="ChEBI" id="CHEBI:75610"/>
        <dbReference type="ChEBI" id="CHEBI:78022"/>
    </reaction>
    <physiologicalReaction direction="left-to-right" evidence="25">
        <dbReference type="Rhea" id="RHEA:41088"/>
    </physiologicalReaction>
</comment>
<evidence type="ECO:0000256" key="26">
    <source>
        <dbReference type="ARBA" id="ARBA00037916"/>
    </source>
</evidence>
<comment type="catalytic activity">
    <reaction evidence="41">
        <text>1-octadecanoyl-2-(5Z,8Z,11Z,14Z-eicosatetraenoyl)-sn-glycero-3-phosphocholine + H2O = 1-octadecanoyl-sn-glycero-3-phosphocholine + (5Z,8Z,11Z,14Z)-eicosatetraenoate + H(+)</text>
        <dbReference type="Rhea" id="RHEA:40519"/>
        <dbReference type="ChEBI" id="CHEBI:15377"/>
        <dbReference type="ChEBI" id="CHEBI:15378"/>
        <dbReference type="ChEBI" id="CHEBI:32395"/>
        <dbReference type="ChEBI" id="CHEBI:73858"/>
        <dbReference type="ChEBI" id="CHEBI:74965"/>
    </reaction>
    <physiologicalReaction direction="left-to-right" evidence="41">
        <dbReference type="Rhea" id="RHEA:40520"/>
    </physiologicalReaction>
</comment>
<evidence type="ECO:0000256" key="32">
    <source>
        <dbReference type="ARBA" id="ARBA00048087"/>
    </source>
</evidence>
<evidence type="ECO:0000256" key="1">
    <source>
        <dbReference type="ARBA" id="ARBA00004496"/>
    </source>
</evidence>
<keyword evidence="6" id="KW-0963">Cytoplasm</keyword>
<keyword evidence="8" id="KW-0444">Lipid biosynthesis</keyword>
<evidence type="ECO:0000256" key="3">
    <source>
        <dbReference type="ARBA" id="ARBA00004716"/>
    </source>
</evidence>
<evidence type="ECO:0000256" key="25">
    <source>
        <dbReference type="ARBA" id="ARBA00036898"/>
    </source>
</evidence>
<organism evidence="45 46">
    <name type="scientific">Gulo gulo</name>
    <name type="common">Wolverine</name>
    <name type="synonym">Gluton</name>
    <dbReference type="NCBI Taxonomy" id="48420"/>
    <lineage>
        <taxon>Eukaryota</taxon>
        <taxon>Metazoa</taxon>
        <taxon>Chordata</taxon>
        <taxon>Craniata</taxon>
        <taxon>Vertebrata</taxon>
        <taxon>Euteleostomi</taxon>
        <taxon>Mammalia</taxon>
        <taxon>Eutheria</taxon>
        <taxon>Laurasiatheria</taxon>
        <taxon>Carnivora</taxon>
        <taxon>Caniformia</taxon>
        <taxon>Musteloidea</taxon>
        <taxon>Mustelidae</taxon>
        <taxon>Guloninae</taxon>
        <taxon>Gulo</taxon>
    </lineage>
</organism>
<keyword evidence="16" id="KW-0442">Lipid degradation</keyword>
<dbReference type="InterPro" id="IPR041847">
    <property type="entry name" value="C2_cPLA2"/>
</dbReference>
<evidence type="ECO:0000256" key="33">
    <source>
        <dbReference type="ARBA" id="ARBA00048330"/>
    </source>
</evidence>
<evidence type="ECO:0000256" key="43">
    <source>
        <dbReference type="ARBA" id="ARBA00049508"/>
    </source>
</evidence>
<keyword evidence="15" id="KW-0106">Calcium</keyword>
<evidence type="ECO:0000256" key="12">
    <source>
        <dbReference type="ARBA" id="ARBA00022751"/>
    </source>
</evidence>
<evidence type="ECO:0000256" key="28">
    <source>
        <dbReference type="ARBA" id="ARBA00038814"/>
    </source>
</evidence>
<comment type="catalytic activity">
    <reaction evidence="42">
        <text>1-(5Z,8Z,11Z,14Z-eicosatetraenoyl)-2-O-hexadecyl-sn-glycero-3-phosphocholine + H2O = 2-O-hexadecyl-sn-glycero-3-phosphocholine + (5Z,8Z,11Z,14Z)-eicosatetraenoate + H(+)</text>
        <dbReference type="Rhea" id="RHEA:41271"/>
        <dbReference type="ChEBI" id="CHEBI:15377"/>
        <dbReference type="ChEBI" id="CHEBI:15378"/>
        <dbReference type="ChEBI" id="CHEBI:32395"/>
        <dbReference type="ChEBI" id="CHEBI:77695"/>
        <dbReference type="ChEBI" id="CHEBI:77696"/>
    </reaction>
    <physiologicalReaction direction="left-to-right" evidence="42">
        <dbReference type="Rhea" id="RHEA:41272"/>
    </physiologicalReaction>
</comment>
<proteinExistence type="inferred from homology"/>
<evidence type="ECO:0000256" key="4">
    <source>
        <dbReference type="ARBA" id="ARBA00007923"/>
    </source>
</evidence>